<sequence length="279" mass="32575">MNDKSDNKQQARRHQRALNLIKRWRLMDDDFMKRCLKDNIPAVECILRIIMEQPDLEVQTLHVEDTIPNLQGHGVRLDVHATDAMGIEYDIEIQRSDQGAGARRARFNGSVLDLNNLKKGFDYDQLPETYVIFITENDILEHGLSRYHINRIIEETNQHFEDGSHIIYVNGAYRGQDDIGKLMNDFRSTTAEEMFWPPLKEVVNRYKNNPVEVAKMCRELEKWSMEERQEGLVEGQRKGEDNLAKLLKLLKADGRLHDLDLAIEDEAARKALYKEYHID</sequence>
<dbReference type="EMBL" id="JBBMEU010000008">
    <property type="protein sequence ID" value="MEQ2421604.1"/>
    <property type="molecule type" value="Genomic_DNA"/>
</dbReference>
<evidence type="ECO:0000313" key="1">
    <source>
        <dbReference type="EMBL" id="MEQ2421604.1"/>
    </source>
</evidence>
<proteinExistence type="predicted"/>
<organism evidence="1 2">
    <name type="scientific">Megasphaera intestinihominis</name>
    <dbReference type="NCBI Taxonomy" id="3133159"/>
    <lineage>
        <taxon>Bacteria</taxon>
        <taxon>Bacillati</taxon>
        <taxon>Bacillota</taxon>
        <taxon>Negativicutes</taxon>
        <taxon>Veillonellales</taxon>
        <taxon>Veillonellaceae</taxon>
        <taxon>Megasphaera</taxon>
    </lineage>
</organism>
<accession>A0ABV1CXN9</accession>
<gene>
    <name evidence="1" type="ORF">WMO23_02495</name>
</gene>
<comment type="caution">
    <text evidence="1">The sequence shown here is derived from an EMBL/GenBank/DDBJ whole genome shotgun (WGS) entry which is preliminary data.</text>
</comment>
<name>A0ABV1CXN9_9FIRM</name>
<reference evidence="1 2" key="1">
    <citation type="submission" date="2024-03" db="EMBL/GenBank/DDBJ databases">
        <title>Human intestinal bacterial collection.</title>
        <authorList>
            <person name="Pauvert C."/>
            <person name="Hitch T.C.A."/>
            <person name="Clavel T."/>
        </authorList>
    </citation>
    <scope>NUCLEOTIDE SEQUENCE [LARGE SCALE GENOMIC DNA]</scope>
    <source>
        <strain evidence="1 2">CLA-AA-H81</strain>
    </source>
</reference>
<dbReference type="Proteomes" id="UP001433088">
    <property type="component" value="Unassembled WGS sequence"/>
</dbReference>
<dbReference type="Pfam" id="PF12784">
    <property type="entry name" value="PDDEXK_2"/>
    <property type="match status" value="1"/>
</dbReference>
<dbReference type="RefSeq" id="WP_020311769.1">
    <property type="nucleotide sequence ID" value="NZ_JBBMEU010000008.1"/>
</dbReference>
<keyword evidence="2" id="KW-1185">Reference proteome</keyword>
<protein>
    <submittedName>
        <fullName evidence="1">PD-(D/E)XK nuclease family transposase</fullName>
    </submittedName>
</protein>
<evidence type="ECO:0000313" key="2">
    <source>
        <dbReference type="Proteomes" id="UP001433088"/>
    </source>
</evidence>